<dbReference type="EMBL" id="JACGZW010000004">
    <property type="protein sequence ID" value="MBB1153955.1"/>
    <property type="molecule type" value="Genomic_DNA"/>
</dbReference>
<evidence type="ECO:0000313" key="3">
    <source>
        <dbReference type="EMBL" id="MBB1153955.1"/>
    </source>
</evidence>
<dbReference type="GO" id="GO:0003677">
    <property type="term" value="F:DNA binding"/>
    <property type="evidence" value="ECO:0007669"/>
    <property type="project" value="InterPro"/>
</dbReference>
<dbReference type="PROSITE" id="PS50943">
    <property type="entry name" value="HTH_CROC1"/>
    <property type="match status" value="1"/>
</dbReference>
<comment type="caution">
    <text evidence="3">The sequence shown here is derived from an EMBL/GenBank/DDBJ whole genome shotgun (WGS) entry which is preliminary data.</text>
</comment>
<dbReference type="RefSeq" id="WP_182891045.1">
    <property type="nucleotide sequence ID" value="NZ_JACGZW010000004.1"/>
</dbReference>
<reference evidence="3 4" key="1">
    <citation type="submission" date="2020-08" db="EMBL/GenBank/DDBJ databases">
        <title>Amycolatopsis sp. nov. DR6-1 isolated from Dendrobium heterocarpum.</title>
        <authorList>
            <person name="Tedsree N."/>
            <person name="Kuncharoen N."/>
            <person name="Likhitwitayawuid K."/>
            <person name="Tanasupawat S."/>
        </authorList>
    </citation>
    <scope>NUCLEOTIDE SEQUENCE [LARGE SCALE GENOMIC DNA]</scope>
    <source>
        <strain evidence="3 4">DR6-1</strain>
    </source>
</reference>
<dbReference type="InterPro" id="IPR010982">
    <property type="entry name" value="Lambda_DNA-bd_dom_sf"/>
</dbReference>
<dbReference type="SUPFAM" id="SSF47413">
    <property type="entry name" value="lambda repressor-like DNA-binding domains"/>
    <property type="match status" value="1"/>
</dbReference>
<dbReference type="InterPro" id="IPR001387">
    <property type="entry name" value="Cro/C1-type_HTH"/>
</dbReference>
<keyword evidence="4" id="KW-1185">Reference proteome</keyword>
<dbReference type="AlphaFoldDB" id="A0A7W3VVL6"/>
<name>A0A7W3VVL6_9PSEU</name>
<dbReference type="CDD" id="cd00093">
    <property type="entry name" value="HTH_XRE"/>
    <property type="match status" value="1"/>
</dbReference>
<proteinExistence type="predicted"/>
<feature type="domain" description="HTH cro/C1-type" evidence="2">
    <location>
        <begin position="9"/>
        <end position="63"/>
    </location>
</feature>
<gene>
    <name evidence="3" type="ORF">H4281_12505</name>
</gene>
<dbReference type="SMART" id="SM00530">
    <property type="entry name" value="HTH_XRE"/>
    <property type="match status" value="1"/>
</dbReference>
<evidence type="ECO:0000313" key="4">
    <source>
        <dbReference type="Proteomes" id="UP000526734"/>
    </source>
</evidence>
<sequence length="105" mass="11689">MADPKGPQIEAMRLARGWKRRELARRVNCSYQHIYNLERGFNTGATETLQLIAIEFGVQLSDIAHTQQQKPAPRRAPTEGPKPHTPTPPPRPTKPPTRVSEGTAA</sequence>
<dbReference type="Proteomes" id="UP000526734">
    <property type="component" value="Unassembled WGS sequence"/>
</dbReference>
<feature type="compositionally biased region" description="Pro residues" evidence="1">
    <location>
        <begin position="83"/>
        <end position="95"/>
    </location>
</feature>
<dbReference type="Gene3D" id="1.10.260.40">
    <property type="entry name" value="lambda repressor-like DNA-binding domains"/>
    <property type="match status" value="1"/>
</dbReference>
<accession>A0A7W3VVL6</accession>
<evidence type="ECO:0000256" key="1">
    <source>
        <dbReference type="SAM" id="MobiDB-lite"/>
    </source>
</evidence>
<evidence type="ECO:0000259" key="2">
    <source>
        <dbReference type="PROSITE" id="PS50943"/>
    </source>
</evidence>
<dbReference type="Pfam" id="PF01381">
    <property type="entry name" value="HTH_3"/>
    <property type="match status" value="1"/>
</dbReference>
<organism evidence="3 4">
    <name type="scientific">Amycolatopsis dendrobii</name>
    <dbReference type="NCBI Taxonomy" id="2760662"/>
    <lineage>
        <taxon>Bacteria</taxon>
        <taxon>Bacillati</taxon>
        <taxon>Actinomycetota</taxon>
        <taxon>Actinomycetes</taxon>
        <taxon>Pseudonocardiales</taxon>
        <taxon>Pseudonocardiaceae</taxon>
        <taxon>Amycolatopsis</taxon>
    </lineage>
</organism>
<feature type="region of interest" description="Disordered" evidence="1">
    <location>
        <begin position="63"/>
        <end position="105"/>
    </location>
</feature>
<protein>
    <submittedName>
        <fullName evidence="3">Helix-turn-helix transcriptional regulator</fullName>
    </submittedName>
</protein>